<evidence type="ECO:0000313" key="1">
    <source>
        <dbReference type="EMBL" id="MDH2337319.1"/>
    </source>
</evidence>
<proteinExistence type="predicted"/>
<accession>A0AAP4ACN7</accession>
<dbReference type="Proteomes" id="UP001222958">
    <property type="component" value="Unassembled WGS sequence"/>
</dbReference>
<sequence>MTTPIEIIEDIKRTQQAIIEGNTLLKTIGVKRAKAEYEYRKMLSKLILHLRYEKKIPVNLVDNIAKGNEQVAKLRLERDIAQAEYETTKYQLKGLEKSLEAYRSILSYDKIELNSY</sequence>
<evidence type="ECO:0000313" key="2">
    <source>
        <dbReference type="Proteomes" id="UP001222958"/>
    </source>
</evidence>
<reference evidence="1" key="1">
    <citation type="submission" date="2023-04" db="EMBL/GenBank/DDBJ databases">
        <title>Epidemiological investigation of Clostridium perfringens isolated from cattle.</title>
        <authorList>
            <person name="Tian R."/>
        </authorList>
    </citation>
    <scope>NUCLEOTIDE SEQUENCE</scope>
    <source>
        <strain evidence="1">ZWCP172</strain>
    </source>
</reference>
<comment type="caution">
    <text evidence="1">The sequence shown here is derived from an EMBL/GenBank/DDBJ whole genome shotgun (WGS) entry which is preliminary data.</text>
</comment>
<organism evidence="1 2">
    <name type="scientific">Clostridium perfringens</name>
    <dbReference type="NCBI Taxonomy" id="1502"/>
    <lineage>
        <taxon>Bacteria</taxon>
        <taxon>Bacillati</taxon>
        <taxon>Bacillota</taxon>
        <taxon>Clostridia</taxon>
        <taxon>Eubacteriales</taxon>
        <taxon>Clostridiaceae</taxon>
        <taxon>Clostridium</taxon>
    </lineage>
</organism>
<protein>
    <submittedName>
        <fullName evidence="1">Uncharacterized protein</fullName>
    </submittedName>
</protein>
<dbReference type="EMBL" id="JARVUX010000012">
    <property type="protein sequence ID" value="MDH2337319.1"/>
    <property type="molecule type" value="Genomic_DNA"/>
</dbReference>
<dbReference type="AlphaFoldDB" id="A0AAP4ACN7"/>
<name>A0AAP4ACN7_CLOPF</name>
<dbReference type="RefSeq" id="WP_279858283.1">
    <property type="nucleotide sequence ID" value="NZ_JARVUX010000012.1"/>
</dbReference>
<gene>
    <name evidence="1" type="ORF">QDQ28_14160</name>
</gene>